<evidence type="ECO:0000313" key="8">
    <source>
        <dbReference type="Proteomes" id="UP000244571"/>
    </source>
</evidence>
<protein>
    <submittedName>
        <fullName evidence="7">IclR family transcriptional regulator</fullName>
    </submittedName>
</protein>
<dbReference type="InterPro" id="IPR036390">
    <property type="entry name" value="WH_DNA-bd_sf"/>
</dbReference>
<dbReference type="InterPro" id="IPR014757">
    <property type="entry name" value="Tscrpt_reg_IclR_C"/>
</dbReference>
<evidence type="ECO:0000256" key="3">
    <source>
        <dbReference type="ARBA" id="ARBA00023163"/>
    </source>
</evidence>
<accession>A0A2R4XGD6</accession>
<name>A0A2R4XGD6_9BURK</name>
<dbReference type="GO" id="GO:0003700">
    <property type="term" value="F:DNA-binding transcription factor activity"/>
    <property type="evidence" value="ECO:0007669"/>
    <property type="project" value="TreeGrafter"/>
</dbReference>
<feature type="domain" description="IclR-ED" evidence="6">
    <location>
        <begin position="89"/>
        <end position="273"/>
    </location>
</feature>
<dbReference type="Gene3D" id="3.30.450.40">
    <property type="match status" value="1"/>
</dbReference>
<dbReference type="SMART" id="SM00346">
    <property type="entry name" value="HTH_ICLR"/>
    <property type="match status" value="1"/>
</dbReference>
<dbReference type="KEGG" id="boz:DBV39_02920"/>
<dbReference type="Proteomes" id="UP000244571">
    <property type="component" value="Chromosome"/>
</dbReference>
<organism evidence="7 8">
    <name type="scientific">Orrella marina</name>
    <dbReference type="NCBI Taxonomy" id="2163011"/>
    <lineage>
        <taxon>Bacteria</taxon>
        <taxon>Pseudomonadati</taxon>
        <taxon>Pseudomonadota</taxon>
        <taxon>Betaproteobacteria</taxon>
        <taxon>Burkholderiales</taxon>
        <taxon>Alcaligenaceae</taxon>
        <taxon>Orrella</taxon>
    </lineage>
</organism>
<dbReference type="RefSeq" id="WP_108620286.1">
    <property type="nucleotide sequence ID" value="NZ_CP028901.1"/>
</dbReference>
<feature type="domain" description="HTH iclR-type" evidence="5">
    <location>
        <begin position="26"/>
        <end position="88"/>
    </location>
</feature>
<keyword evidence="2" id="KW-0238">DNA-binding</keyword>
<dbReference type="GO" id="GO:0045892">
    <property type="term" value="P:negative regulation of DNA-templated transcription"/>
    <property type="evidence" value="ECO:0007669"/>
    <property type="project" value="TreeGrafter"/>
</dbReference>
<evidence type="ECO:0000256" key="4">
    <source>
        <dbReference type="SAM" id="MobiDB-lite"/>
    </source>
</evidence>
<keyword evidence="1" id="KW-0805">Transcription regulation</keyword>
<dbReference type="EMBL" id="CP028901">
    <property type="protein sequence ID" value="AWB32845.1"/>
    <property type="molecule type" value="Genomic_DNA"/>
</dbReference>
<evidence type="ECO:0000256" key="2">
    <source>
        <dbReference type="ARBA" id="ARBA00023125"/>
    </source>
</evidence>
<dbReference type="PROSITE" id="PS51077">
    <property type="entry name" value="HTH_ICLR"/>
    <property type="match status" value="1"/>
</dbReference>
<dbReference type="Pfam" id="PF09339">
    <property type="entry name" value="HTH_IclR"/>
    <property type="match status" value="1"/>
</dbReference>
<dbReference type="PROSITE" id="PS51078">
    <property type="entry name" value="ICLR_ED"/>
    <property type="match status" value="1"/>
</dbReference>
<proteinExistence type="predicted"/>
<evidence type="ECO:0000259" key="6">
    <source>
        <dbReference type="PROSITE" id="PS51078"/>
    </source>
</evidence>
<dbReference type="InterPro" id="IPR050707">
    <property type="entry name" value="HTH_MetabolicPath_Reg"/>
</dbReference>
<evidence type="ECO:0000256" key="1">
    <source>
        <dbReference type="ARBA" id="ARBA00023015"/>
    </source>
</evidence>
<keyword evidence="3" id="KW-0804">Transcription</keyword>
<dbReference type="SUPFAM" id="SSF55781">
    <property type="entry name" value="GAF domain-like"/>
    <property type="match status" value="1"/>
</dbReference>
<evidence type="ECO:0000259" key="5">
    <source>
        <dbReference type="PROSITE" id="PS51077"/>
    </source>
</evidence>
<dbReference type="AlphaFoldDB" id="A0A2R4XGD6"/>
<dbReference type="Pfam" id="PF01614">
    <property type="entry name" value="IclR_C"/>
    <property type="match status" value="1"/>
</dbReference>
<dbReference type="OrthoDB" id="5401369at2"/>
<evidence type="ECO:0000313" key="7">
    <source>
        <dbReference type="EMBL" id="AWB32845.1"/>
    </source>
</evidence>
<dbReference type="SUPFAM" id="SSF46785">
    <property type="entry name" value="Winged helix' DNA-binding domain"/>
    <property type="match status" value="1"/>
</dbReference>
<dbReference type="InterPro" id="IPR005471">
    <property type="entry name" value="Tscrpt_reg_IclR_N"/>
</dbReference>
<dbReference type="InterPro" id="IPR029016">
    <property type="entry name" value="GAF-like_dom_sf"/>
</dbReference>
<sequence>MGRTRSPDAFLPGKEGSFSEDDPSVVLTLARGLIVLNCFDLSRQYLSNKELVSLTGLSKPTVSRITYTLAKFGFLRYSPVLRQYALGVSMLTSAYPLLAHMKIRQVARPLMQTMANEVGGVVSMGVQLGRKMVYVESCASAKSVSPVVAGIGSKIPMYPTAMGRAYLCGLSPAERTQLLDAITPGWEQEGSKYRVLVDDALAQFRQWGFCLAMHNLVRETRSVGVPLRGEVDEMRYAFNCGMPVVRLKESQIETEIGPRLMDLVRNVELLIGHR</sequence>
<dbReference type="PANTHER" id="PTHR30136">
    <property type="entry name" value="HELIX-TURN-HELIX TRANSCRIPTIONAL REGULATOR, ICLR FAMILY"/>
    <property type="match status" value="1"/>
</dbReference>
<reference evidence="7 8" key="1">
    <citation type="submission" date="2018-04" db="EMBL/GenBank/DDBJ databases">
        <title>Bordetella sp. HZ20 isolated from seawater.</title>
        <authorList>
            <person name="Sun C."/>
        </authorList>
    </citation>
    <scope>NUCLEOTIDE SEQUENCE [LARGE SCALE GENOMIC DNA]</scope>
    <source>
        <strain evidence="7 8">HZ20</strain>
    </source>
</reference>
<feature type="region of interest" description="Disordered" evidence="4">
    <location>
        <begin position="1"/>
        <end position="20"/>
    </location>
</feature>
<dbReference type="Gene3D" id="1.10.10.10">
    <property type="entry name" value="Winged helix-like DNA-binding domain superfamily/Winged helix DNA-binding domain"/>
    <property type="match status" value="1"/>
</dbReference>
<dbReference type="GO" id="GO:0003677">
    <property type="term" value="F:DNA binding"/>
    <property type="evidence" value="ECO:0007669"/>
    <property type="project" value="UniProtKB-KW"/>
</dbReference>
<keyword evidence="8" id="KW-1185">Reference proteome</keyword>
<dbReference type="InterPro" id="IPR036388">
    <property type="entry name" value="WH-like_DNA-bd_sf"/>
</dbReference>
<dbReference type="PANTHER" id="PTHR30136:SF33">
    <property type="entry name" value="TRANSCRIPTIONAL REGULATORY PROTEIN"/>
    <property type="match status" value="1"/>
</dbReference>
<gene>
    <name evidence="7" type="ORF">DBV39_02920</name>
</gene>